<protein>
    <recommendedName>
        <fullName evidence="2">Myb/SANT-like DNA-binding domain-containing protein</fullName>
    </recommendedName>
</protein>
<feature type="region of interest" description="Disordered" evidence="1">
    <location>
        <begin position="182"/>
        <end position="210"/>
    </location>
</feature>
<dbReference type="Gene3D" id="1.10.10.60">
    <property type="entry name" value="Homeodomain-like"/>
    <property type="match status" value="1"/>
</dbReference>
<keyword evidence="4" id="KW-1185">Reference proteome</keyword>
<feature type="domain" description="Myb/SANT-like DNA-binding" evidence="2">
    <location>
        <begin position="25"/>
        <end position="110"/>
    </location>
</feature>
<dbReference type="PANTHER" id="PTHR47595">
    <property type="entry name" value="HEAT SHOCK 70 KDA PROTEIN 14"/>
    <property type="match status" value="1"/>
</dbReference>
<evidence type="ECO:0000259" key="2">
    <source>
        <dbReference type="Pfam" id="PF13837"/>
    </source>
</evidence>
<dbReference type="AlphaFoldDB" id="A0A151N6L2"/>
<organism evidence="3 4">
    <name type="scientific">Alligator mississippiensis</name>
    <name type="common">American alligator</name>
    <dbReference type="NCBI Taxonomy" id="8496"/>
    <lineage>
        <taxon>Eukaryota</taxon>
        <taxon>Metazoa</taxon>
        <taxon>Chordata</taxon>
        <taxon>Craniata</taxon>
        <taxon>Vertebrata</taxon>
        <taxon>Euteleostomi</taxon>
        <taxon>Archelosauria</taxon>
        <taxon>Archosauria</taxon>
        <taxon>Crocodylia</taxon>
        <taxon>Alligatoridae</taxon>
        <taxon>Alligatorinae</taxon>
        <taxon>Alligator</taxon>
    </lineage>
</organism>
<dbReference type="Proteomes" id="UP000050525">
    <property type="component" value="Unassembled WGS sequence"/>
</dbReference>
<dbReference type="EMBL" id="AKHW03003917">
    <property type="protein sequence ID" value="KYO32381.1"/>
    <property type="molecule type" value="Genomic_DNA"/>
</dbReference>
<proteinExistence type="predicted"/>
<name>A0A151N6L2_ALLMI</name>
<evidence type="ECO:0000313" key="3">
    <source>
        <dbReference type="EMBL" id="KYO32381.1"/>
    </source>
</evidence>
<dbReference type="PANTHER" id="PTHR47595:SF1">
    <property type="entry name" value="MYB_SANT-LIKE DNA-BINDING DOMAIN-CONTAINING PROTEIN"/>
    <property type="match status" value="1"/>
</dbReference>
<evidence type="ECO:0000256" key="1">
    <source>
        <dbReference type="SAM" id="MobiDB-lite"/>
    </source>
</evidence>
<feature type="compositionally biased region" description="Polar residues" evidence="1">
    <location>
        <begin position="186"/>
        <end position="195"/>
    </location>
</feature>
<gene>
    <name evidence="3" type="ORF">Y1Q_0020343</name>
</gene>
<evidence type="ECO:0000313" key="4">
    <source>
        <dbReference type="Proteomes" id="UP000050525"/>
    </source>
</evidence>
<comment type="caution">
    <text evidence="3">The sequence shown here is derived from an EMBL/GenBank/DDBJ whole genome shotgun (WGS) entry which is preliminary data.</text>
</comment>
<sequence length="210" mass="23379">MSQKVKARSLVVTEQEADTSNMHAPNWTQEELQDLIDSCSEESIIDRLENRRNKPVYVAIAKAMQAQGHHCDWTQLQCKIKALRSEFYHAKDANSRFGAGCTVAPFYDQLSIILSKDAGDTPGMVTFRTKVEEEKEEESTPTEAAPPETCIMGMSEEYGDCSVLLVDGHCQEEKQVTLQLIPVLASPSTPGSSTDQLEEEGRNGEKPTRR</sequence>
<dbReference type="Pfam" id="PF13837">
    <property type="entry name" value="Myb_DNA-bind_4"/>
    <property type="match status" value="1"/>
</dbReference>
<accession>A0A151N6L2</accession>
<reference evidence="3 4" key="1">
    <citation type="journal article" date="2012" name="Genome Biol.">
        <title>Sequencing three crocodilian genomes to illuminate the evolution of archosaurs and amniotes.</title>
        <authorList>
            <person name="St John J.A."/>
            <person name="Braun E.L."/>
            <person name="Isberg S.R."/>
            <person name="Miles L.G."/>
            <person name="Chong A.Y."/>
            <person name="Gongora J."/>
            <person name="Dalzell P."/>
            <person name="Moran C."/>
            <person name="Bed'hom B."/>
            <person name="Abzhanov A."/>
            <person name="Burgess S.C."/>
            <person name="Cooksey A.M."/>
            <person name="Castoe T.A."/>
            <person name="Crawford N.G."/>
            <person name="Densmore L.D."/>
            <person name="Drew J.C."/>
            <person name="Edwards S.V."/>
            <person name="Faircloth B.C."/>
            <person name="Fujita M.K."/>
            <person name="Greenwold M.J."/>
            <person name="Hoffmann F.G."/>
            <person name="Howard J.M."/>
            <person name="Iguchi T."/>
            <person name="Janes D.E."/>
            <person name="Khan S.Y."/>
            <person name="Kohno S."/>
            <person name="de Koning A.J."/>
            <person name="Lance S.L."/>
            <person name="McCarthy F.M."/>
            <person name="McCormack J.E."/>
            <person name="Merchant M.E."/>
            <person name="Peterson D.G."/>
            <person name="Pollock D.D."/>
            <person name="Pourmand N."/>
            <person name="Raney B.J."/>
            <person name="Roessler K.A."/>
            <person name="Sanford J.R."/>
            <person name="Sawyer R.H."/>
            <person name="Schmidt C.J."/>
            <person name="Triplett E.W."/>
            <person name="Tuberville T.D."/>
            <person name="Venegas-Anaya M."/>
            <person name="Howard J.T."/>
            <person name="Jarvis E.D."/>
            <person name="Guillette L.J.Jr."/>
            <person name="Glenn T.C."/>
            <person name="Green R.E."/>
            <person name="Ray D.A."/>
        </authorList>
    </citation>
    <scope>NUCLEOTIDE SEQUENCE [LARGE SCALE GENOMIC DNA]</scope>
    <source>
        <strain evidence="3">KSC_2009_1</strain>
    </source>
</reference>
<feature type="compositionally biased region" description="Basic and acidic residues" evidence="1">
    <location>
        <begin position="199"/>
        <end position="210"/>
    </location>
</feature>
<feature type="region of interest" description="Disordered" evidence="1">
    <location>
        <begin position="1"/>
        <end position="21"/>
    </location>
</feature>
<dbReference type="InterPro" id="IPR044822">
    <property type="entry name" value="Myb_DNA-bind_4"/>
</dbReference>